<sequence length="99" mass="10935">MQRGTEEAILLLQNSRRSELKVVGRIDGGTKTIIDNTEEVHLASGTPRLLQPGDYVLVEVVHINCCLYAIHSLFQIMSATSQTLVGRPISITTLQQSMQ</sequence>
<protein>
    <submittedName>
        <fullName evidence="2">Uncharacterized protein</fullName>
    </submittedName>
</protein>
<dbReference type="WBParaSite" id="PSAMB.scaffold9871size4558.g32813.t1">
    <property type="protein sequence ID" value="PSAMB.scaffold9871size4558.g32813.t1"/>
    <property type="gene ID" value="PSAMB.scaffold9871size4558.g32813"/>
</dbReference>
<evidence type="ECO:0000313" key="1">
    <source>
        <dbReference type="Proteomes" id="UP000887566"/>
    </source>
</evidence>
<evidence type="ECO:0000313" key="2">
    <source>
        <dbReference type="WBParaSite" id="PSAMB.scaffold9871size4558.g32813.t1"/>
    </source>
</evidence>
<accession>A0A914XS10</accession>
<reference evidence="2" key="1">
    <citation type="submission" date="2022-11" db="UniProtKB">
        <authorList>
            <consortium name="WormBaseParasite"/>
        </authorList>
    </citation>
    <scope>IDENTIFICATION</scope>
</reference>
<dbReference type="Proteomes" id="UP000887566">
    <property type="component" value="Unplaced"/>
</dbReference>
<dbReference type="AlphaFoldDB" id="A0A914XS10"/>
<proteinExistence type="predicted"/>
<name>A0A914XS10_9BILA</name>
<organism evidence="1 2">
    <name type="scientific">Plectus sambesii</name>
    <dbReference type="NCBI Taxonomy" id="2011161"/>
    <lineage>
        <taxon>Eukaryota</taxon>
        <taxon>Metazoa</taxon>
        <taxon>Ecdysozoa</taxon>
        <taxon>Nematoda</taxon>
        <taxon>Chromadorea</taxon>
        <taxon>Plectida</taxon>
        <taxon>Plectina</taxon>
        <taxon>Plectoidea</taxon>
        <taxon>Plectidae</taxon>
        <taxon>Plectus</taxon>
    </lineage>
</organism>
<keyword evidence="1" id="KW-1185">Reference proteome</keyword>